<feature type="compositionally biased region" description="Polar residues" evidence="1">
    <location>
        <begin position="1"/>
        <end position="16"/>
    </location>
</feature>
<dbReference type="OrthoDB" id="10565955at2759"/>
<name>A0A9Q1GZB0_HOLLE</name>
<dbReference type="EMBL" id="JAIZAY010000015">
    <property type="protein sequence ID" value="KAJ8028108.1"/>
    <property type="molecule type" value="Genomic_DNA"/>
</dbReference>
<reference evidence="2" key="1">
    <citation type="submission" date="2021-10" db="EMBL/GenBank/DDBJ databases">
        <title>Tropical sea cucumber genome reveals ecological adaptation and Cuvierian tubules defense mechanism.</title>
        <authorList>
            <person name="Chen T."/>
        </authorList>
    </citation>
    <scope>NUCLEOTIDE SEQUENCE</scope>
    <source>
        <strain evidence="2">Nanhai2018</strain>
        <tissue evidence="2">Muscle</tissue>
    </source>
</reference>
<evidence type="ECO:0000256" key="1">
    <source>
        <dbReference type="SAM" id="MobiDB-lite"/>
    </source>
</evidence>
<gene>
    <name evidence="2" type="ORF">HOLleu_30250</name>
</gene>
<protein>
    <submittedName>
        <fullName evidence="2">Uncharacterized protein</fullName>
    </submittedName>
</protein>
<feature type="compositionally biased region" description="Polar residues" evidence="1">
    <location>
        <begin position="33"/>
        <end position="49"/>
    </location>
</feature>
<dbReference type="Proteomes" id="UP001152320">
    <property type="component" value="Chromosome 15"/>
</dbReference>
<keyword evidence="3" id="KW-1185">Reference proteome</keyword>
<feature type="region of interest" description="Disordered" evidence="1">
    <location>
        <begin position="1"/>
        <end position="54"/>
    </location>
</feature>
<dbReference type="SUPFAM" id="SSF50978">
    <property type="entry name" value="WD40 repeat-like"/>
    <property type="match status" value="1"/>
</dbReference>
<dbReference type="InterPro" id="IPR036322">
    <property type="entry name" value="WD40_repeat_dom_sf"/>
</dbReference>
<sequence>MVLDESCQQSRSSLNKPESVMPSKQGKRKRQNKSTGSSNNGHSVSSPGNQVEDVEDMSTFHISNHEPASSAATSGESGISDIDYDARELHIDFPGPNNNPFESMTKGQRWPSGLIEVTDRNKLAQLHLGERAFQDICELWEKGKDKGGGPRVFLNYKPKGVFDDEDYEEIQKEVEYAKEMRERDRLVKEMRKKSKHGGKKGDINDRRPSHHLHSHMPQSVVTEIPISSNKSEWEIMKGELLYTGTIERYADGDEWKVTQLIGLPDSKLAILGRNGHGQTIVEVYYTVPPFDIVFEKTFDFDFEDAWQFGASINETYLALGCDYEIGLLNMTDATYKREDIRGQIKWVDKRIQAMAASHNQFVIANDRDLALSFFDTSLVHVKTINIQEHVECILSLAWHKEKIFICTGYSGEAYAITLEGRTLFQFKLPEHFTVAIPAIVTVDCDNYLHLFWLVKTEESYRSVDFYYNIAEDKNVAEVKLDEKVQFMGCVNTTDSLKKIACARSVFMTDDGNIFVSGTVIDHSKTAGAVENCTVSSRS</sequence>
<evidence type="ECO:0000313" key="3">
    <source>
        <dbReference type="Proteomes" id="UP001152320"/>
    </source>
</evidence>
<organism evidence="2 3">
    <name type="scientific">Holothuria leucospilota</name>
    <name type="common">Black long sea cucumber</name>
    <name type="synonym">Mertensiothuria leucospilota</name>
    <dbReference type="NCBI Taxonomy" id="206669"/>
    <lineage>
        <taxon>Eukaryota</taxon>
        <taxon>Metazoa</taxon>
        <taxon>Echinodermata</taxon>
        <taxon>Eleutherozoa</taxon>
        <taxon>Echinozoa</taxon>
        <taxon>Holothuroidea</taxon>
        <taxon>Aspidochirotacea</taxon>
        <taxon>Aspidochirotida</taxon>
        <taxon>Holothuriidae</taxon>
        <taxon>Holothuria</taxon>
    </lineage>
</organism>
<dbReference type="AlphaFoldDB" id="A0A9Q1GZB0"/>
<accession>A0A9Q1GZB0</accession>
<comment type="caution">
    <text evidence="2">The sequence shown here is derived from an EMBL/GenBank/DDBJ whole genome shotgun (WGS) entry which is preliminary data.</text>
</comment>
<proteinExistence type="predicted"/>
<evidence type="ECO:0000313" key="2">
    <source>
        <dbReference type="EMBL" id="KAJ8028108.1"/>
    </source>
</evidence>
<feature type="region of interest" description="Disordered" evidence="1">
    <location>
        <begin position="189"/>
        <end position="215"/>
    </location>
</feature>